<proteinExistence type="predicted"/>
<dbReference type="InterPro" id="IPR001647">
    <property type="entry name" value="HTH_TetR"/>
</dbReference>
<sequence length="200" mass="22892">MEPNNTKHNDVLCVAIEEFAHRGLVGTTMEAIARKANVSKRTLYKHYANKQALFDNVVQLLLSRIEQLQNYHYRSDVAVYDQLKELARLSLALGSDQDYLTLSRIVIIESMRDQQQAARLEEKFLDCGKGLQGWFAQAHEAGILNDIPADIAAAFFYGGLKKMAYWEQVIQWKPALDEEKIEQLIDLTSRFFISGIKLQK</sequence>
<gene>
    <name evidence="4" type="ORF">RC083_03020</name>
</gene>
<organism evidence="4 5">
    <name type="scientific">Pseudoalteromonas haloplanktis</name>
    <name type="common">Alteromonas haloplanktis</name>
    <dbReference type="NCBI Taxonomy" id="228"/>
    <lineage>
        <taxon>Bacteria</taxon>
        <taxon>Pseudomonadati</taxon>
        <taxon>Pseudomonadota</taxon>
        <taxon>Gammaproteobacteria</taxon>
        <taxon>Alteromonadales</taxon>
        <taxon>Pseudoalteromonadaceae</taxon>
        <taxon>Pseudoalteromonas</taxon>
    </lineage>
</organism>
<dbReference type="PANTHER" id="PTHR30055">
    <property type="entry name" value="HTH-TYPE TRANSCRIPTIONAL REGULATOR RUTR"/>
    <property type="match status" value="1"/>
</dbReference>
<accession>A0ABU1B8M3</accession>
<dbReference type="Pfam" id="PF00440">
    <property type="entry name" value="TetR_N"/>
    <property type="match status" value="1"/>
</dbReference>
<evidence type="ECO:0000313" key="5">
    <source>
        <dbReference type="Proteomes" id="UP001226574"/>
    </source>
</evidence>
<dbReference type="Pfam" id="PF14246">
    <property type="entry name" value="TetR_C_7"/>
    <property type="match status" value="1"/>
</dbReference>
<evidence type="ECO:0000259" key="3">
    <source>
        <dbReference type="PROSITE" id="PS50977"/>
    </source>
</evidence>
<dbReference type="InterPro" id="IPR036271">
    <property type="entry name" value="Tet_transcr_reg_TetR-rel_C_sf"/>
</dbReference>
<protein>
    <submittedName>
        <fullName evidence="4">TetR/AcrR family transcriptional regulator</fullName>
    </submittedName>
</protein>
<evidence type="ECO:0000256" key="2">
    <source>
        <dbReference type="PROSITE-ProRule" id="PRU00335"/>
    </source>
</evidence>
<name>A0ABU1B8M3_PSEHA</name>
<dbReference type="SUPFAM" id="SSF48498">
    <property type="entry name" value="Tetracyclin repressor-like, C-terminal domain"/>
    <property type="match status" value="1"/>
</dbReference>
<dbReference type="Proteomes" id="UP001226574">
    <property type="component" value="Unassembled WGS sequence"/>
</dbReference>
<dbReference type="RefSeq" id="WP_016707315.1">
    <property type="nucleotide sequence ID" value="NZ_JAVIFY010000002.1"/>
</dbReference>
<keyword evidence="5" id="KW-1185">Reference proteome</keyword>
<dbReference type="PANTHER" id="PTHR30055:SF146">
    <property type="entry name" value="HTH-TYPE TRANSCRIPTIONAL DUAL REGULATOR CECR"/>
    <property type="match status" value="1"/>
</dbReference>
<dbReference type="InterPro" id="IPR009057">
    <property type="entry name" value="Homeodomain-like_sf"/>
</dbReference>
<dbReference type="PROSITE" id="PS50977">
    <property type="entry name" value="HTH_TETR_2"/>
    <property type="match status" value="1"/>
</dbReference>
<dbReference type="InterPro" id="IPR039536">
    <property type="entry name" value="TetR_C_Proteobacteria"/>
</dbReference>
<evidence type="ECO:0000256" key="1">
    <source>
        <dbReference type="ARBA" id="ARBA00023125"/>
    </source>
</evidence>
<dbReference type="PRINTS" id="PR00455">
    <property type="entry name" value="HTHTETR"/>
</dbReference>
<dbReference type="Gene3D" id="1.10.357.10">
    <property type="entry name" value="Tetracycline Repressor, domain 2"/>
    <property type="match status" value="1"/>
</dbReference>
<dbReference type="SUPFAM" id="SSF46689">
    <property type="entry name" value="Homeodomain-like"/>
    <property type="match status" value="1"/>
</dbReference>
<feature type="domain" description="HTH tetR-type" evidence="3">
    <location>
        <begin position="5"/>
        <end position="65"/>
    </location>
</feature>
<reference evidence="4 5" key="1">
    <citation type="submission" date="2023-08" db="EMBL/GenBank/DDBJ databases">
        <title>Pseudoalteromonas haloplanktis LL1 genome.</title>
        <authorList>
            <person name="Wu S."/>
        </authorList>
    </citation>
    <scope>NUCLEOTIDE SEQUENCE [LARGE SCALE GENOMIC DNA]</scope>
    <source>
        <strain evidence="4 5">LL1</strain>
    </source>
</reference>
<evidence type="ECO:0000313" key="4">
    <source>
        <dbReference type="EMBL" id="MDQ9090562.1"/>
    </source>
</evidence>
<dbReference type="Gene3D" id="1.10.10.60">
    <property type="entry name" value="Homeodomain-like"/>
    <property type="match status" value="1"/>
</dbReference>
<keyword evidence="1 2" id="KW-0238">DNA-binding</keyword>
<dbReference type="EMBL" id="JAVIFY010000002">
    <property type="protein sequence ID" value="MDQ9090562.1"/>
    <property type="molecule type" value="Genomic_DNA"/>
</dbReference>
<dbReference type="InterPro" id="IPR050109">
    <property type="entry name" value="HTH-type_TetR-like_transc_reg"/>
</dbReference>
<comment type="caution">
    <text evidence="4">The sequence shown here is derived from an EMBL/GenBank/DDBJ whole genome shotgun (WGS) entry which is preliminary data.</text>
</comment>
<feature type="DNA-binding region" description="H-T-H motif" evidence="2">
    <location>
        <begin position="28"/>
        <end position="47"/>
    </location>
</feature>